<sequence>MAATTPSLAEIRAAVDEYIAGLSDRLFELNQKIHQRPELAYKEHYAHDTICDFLETLGFTPTRHAYGLDTAFELISGAPDDDARTVNFNAEYDALPDIGHGCGHNLIATASITAFLGLAHAIDKFGLNGRTQLLGTPAEEDGGGKIDLLNAGAYKHVDVSLMLHPETEDAFTKFGAIGSGGLGAVACYDIICRYTGVSAHSSACPYEGINALDAVVAAYNNISMLRQQIRPEERIHGTILHAPKITNAVPELAVTKYTVRSATATGARALGARVRKCLEAGALATGCSLAFDESPVMADLRINTPLCDSWKAHMAAQGERILDPDPNDLSGSTDQGNVTHAVPGLHALLGIPVVDAANIHTHGFAAAAATPFAHDRTVMGGKALAMTGVDVLLDEEFYARVVRDFEEDKKRR</sequence>
<organism evidence="1">
    <name type="scientific">Ophidiomyces ophidiicola</name>
    <dbReference type="NCBI Taxonomy" id="1387563"/>
    <lineage>
        <taxon>Eukaryota</taxon>
        <taxon>Fungi</taxon>
        <taxon>Dikarya</taxon>
        <taxon>Ascomycota</taxon>
        <taxon>Pezizomycotina</taxon>
        <taxon>Eurotiomycetes</taxon>
        <taxon>Eurotiomycetidae</taxon>
        <taxon>Onygenales</taxon>
        <taxon>Onygenaceae</taxon>
        <taxon>Ophidiomyces</taxon>
    </lineage>
</organism>
<gene>
    <name evidence="1" type="ORF">LOY88_002135</name>
</gene>
<evidence type="ECO:0000313" key="1">
    <source>
        <dbReference type="EMBL" id="KAI2389416.1"/>
    </source>
</evidence>
<proteinExistence type="predicted"/>
<protein>
    <submittedName>
        <fullName evidence="1">Uncharacterized protein</fullName>
    </submittedName>
</protein>
<accession>A0ACB8V026</accession>
<reference evidence="1" key="1">
    <citation type="journal article" date="2022" name="bioRxiv">
        <title>Population genetic analysis of Ophidiomyces ophidiicola, the causative agent of snake fungal disease, indicates recent introductions to the USA.</title>
        <authorList>
            <person name="Ladner J.T."/>
            <person name="Palmer J.M."/>
            <person name="Ettinger C.L."/>
            <person name="Stajich J.E."/>
            <person name="Farrell T.M."/>
            <person name="Glorioso B.M."/>
            <person name="Lawson B."/>
            <person name="Price S.J."/>
            <person name="Stengle A.G."/>
            <person name="Grear D.A."/>
            <person name="Lorch J.M."/>
        </authorList>
    </citation>
    <scope>NUCLEOTIDE SEQUENCE</scope>
    <source>
        <strain evidence="1">NWHC 24266-5</strain>
    </source>
</reference>
<comment type="caution">
    <text evidence="1">The sequence shown here is derived from an EMBL/GenBank/DDBJ whole genome shotgun (WGS) entry which is preliminary data.</text>
</comment>
<name>A0ACB8V026_9EURO</name>
<dbReference type="EMBL" id="JALBCA010000024">
    <property type="protein sequence ID" value="KAI2389416.1"/>
    <property type="molecule type" value="Genomic_DNA"/>
</dbReference>